<evidence type="ECO:0000313" key="2">
    <source>
        <dbReference type="Proteomes" id="UP000627838"/>
    </source>
</evidence>
<dbReference type="SUPFAM" id="SSF110849">
    <property type="entry name" value="ParB/Sulfiredoxin"/>
    <property type="match status" value="1"/>
</dbReference>
<gene>
    <name evidence="1" type="ORF">H4W34_000470</name>
</gene>
<dbReference type="EMBL" id="JADBDZ010000001">
    <property type="protein sequence ID" value="MBE1530637.1"/>
    <property type="molecule type" value="Genomic_DNA"/>
</dbReference>
<reference evidence="1 2" key="1">
    <citation type="submission" date="2020-10" db="EMBL/GenBank/DDBJ databases">
        <title>Sequencing the genomes of 1000 actinobacteria strains.</title>
        <authorList>
            <person name="Klenk H.-P."/>
        </authorList>
    </citation>
    <scope>NUCLEOTIDE SEQUENCE [LARGE SCALE GENOMIC DNA]</scope>
    <source>
        <strain evidence="1 2">DSM 46744</strain>
    </source>
</reference>
<organism evidence="1 2">
    <name type="scientific">Actinomadura algeriensis</name>
    <dbReference type="NCBI Taxonomy" id="1679523"/>
    <lineage>
        <taxon>Bacteria</taxon>
        <taxon>Bacillati</taxon>
        <taxon>Actinomycetota</taxon>
        <taxon>Actinomycetes</taxon>
        <taxon>Streptosporangiales</taxon>
        <taxon>Thermomonosporaceae</taxon>
        <taxon>Actinomadura</taxon>
    </lineage>
</organism>
<keyword evidence="2" id="KW-1185">Reference proteome</keyword>
<proteinExistence type="predicted"/>
<sequence>MFADSPRLEGEQPDHVRVLAGVDTDLPPILVHRQTMTVLDGMHRLRAAVQNGRREIGVRFFDGSHKDAFVAAVKANISHGLPLSLTDREAATVRILDSHPQWSDRAIAEVVGLAATTVARIRARSASAQARPETRIGRDGRVRPINGAVGRRLAGRLFAERPDASLREIAELAGISPGTALDVRKRLSRGEDPVPAKQLLAEQRKQAGVAEAPKPVRFQRRRGVPDAELVLRKLQRDPSLRLTDTGRGLLRLLNTRSLKSDEWADLQGEIPAHCVPLVADLALGLADEWAKFAEALKSRARTELAGS</sequence>
<name>A0ABR9JJC3_9ACTN</name>
<dbReference type="Gene3D" id="3.90.1530.10">
    <property type="entry name" value="Conserved hypothetical protein from pyrococcus furiosus pfu- 392566-001, ParB domain"/>
    <property type="match status" value="1"/>
</dbReference>
<evidence type="ECO:0008006" key="3">
    <source>
        <dbReference type="Google" id="ProtNLM"/>
    </source>
</evidence>
<dbReference type="Proteomes" id="UP000627838">
    <property type="component" value="Unassembled WGS sequence"/>
</dbReference>
<dbReference type="InterPro" id="IPR036086">
    <property type="entry name" value="ParB/Sulfiredoxin_sf"/>
</dbReference>
<protein>
    <recommendedName>
        <fullName evidence="3">Streptomycin biosynthesis protein</fullName>
    </recommendedName>
</protein>
<accession>A0ABR9JJC3</accession>
<comment type="caution">
    <text evidence="1">The sequence shown here is derived from an EMBL/GenBank/DDBJ whole genome shotgun (WGS) entry which is preliminary data.</text>
</comment>
<evidence type="ECO:0000313" key="1">
    <source>
        <dbReference type="EMBL" id="MBE1530637.1"/>
    </source>
</evidence>
<dbReference type="RefSeq" id="WP_225960981.1">
    <property type="nucleotide sequence ID" value="NZ_JADBDZ010000001.1"/>
</dbReference>